<sequence length="90" mass="10147">MREPRLGGIRAAQVLGGRLDWSRFSQAEERLSQSCASPKSQQVENDQRGNARKLLWAPPCQEHPALSQSNFSIVYGKLSVYCIRIYVVLV</sequence>
<evidence type="ECO:0000313" key="2">
    <source>
        <dbReference type="Proteomes" id="UP001150941"/>
    </source>
</evidence>
<reference evidence="1" key="1">
    <citation type="submission" date="2022-11" db="EMBL/GenBank/DDBJ databases">
        <authorList>
            <person name="Petersen C."/>
        </authorList>
    </citation>
    <scope>NUCLEOTIDE SEQUENCE</scope>
    <source>
        <strain evidence="1">IBT 19713</strain>
    </source>
</reference>
<keyword evidence="2" id="KW-1185">Reference proteome</keyword>
<comment type="caution">
    <text evidence="1">The sequence shown here is derived from an EMBL/GenBank/DDBJ whole genome shotgun (WGS) entry which is preliminary data.</text>
</comment>
<name>A0A9W9NP82_9EURO</name>
<dbReference type="AlphaFoldDB" id="A0A9W9NP82"/>
<dbReference type="GeneID" id="83204771"/>
<protein>
    <submittedName>
        <fullName evidence="1">Uncharacterized protein</fullName>
    </submittedName>
</protein>
<organism evidence="1 2">
    <name type="scientific">Penicillium chermesinum</name>
    <dbReference type="NCBI Taxonomy" id="63820"/>
    <lineage>
        <taxon>Eukaryota</taxon>
        <taxon>Fungi</taxon>
        <taxon>Dikarya</taxon>
        <taxon>Ascomycota</taxon>
        <taxon>Pezizomycotina</taxon>
        <taxon>Eurotiomycetes</taxon>
        <taxon>Eurotiomycetidae</taxon>
        <taxon>Eurotiales</taxon>
        <taxon>Aspergillaceae</taxon>
        <taxon>Penicillium</taxon>
    </lineage>
</organism>
<dbReference type="RefSeq" id="XP_058327813.1">
    <property type="nucleotide sequence ID" value="XM_058477468.1"/>
</dbReference>
<evidence type="ECO:0000313" key="1">
    <source>
        <dbReference type="EMBL" id="KAJ5223630.1"/>
    </source>
</evidence>
<reference evidence="1" key="2">
    <citation type="journal article" date="2023" name="IMA Fungus">
        <title>Comparative genomic study of the Penicillium genus elucidates a diverse pangenome and 15 lateral gene transfer events.</title>
        <authorList>
            <person name="Petersen C."/>
            <person name="Sorensen T."/>
            <person name="Nielsen M.R."/>
            <person name="Sondergaard T.E."/>
            <person name="Sorensen J.L."/>
            <person name="Fitzpatrick D.A."/>
            <person name="Frisvad J.C."/>
            <person name="Nielsen K.L."/>
        </authorList>
    </citation>
    <scope>NUCLEOTIDE SEQUENCE</scope>
    <source>
        <strain evidence="1">IBT 19713</strain>
    </source>
</reference>
<dbReference type="Proteomes" id="UP001150941">
    <property type="component" value="Unassembled WGS sequence"/>
</dbReference>
<proteinExistence type="predicted"/>
<dbReference type="EMBL" id="JAPQKS010000006">
    <property type="protein sequence ID" value="KAJ5223630.1"/>
    <property type="molecule type" value="Genomic_DNA"/>
</dbReference>
<gene>
    <name evidence="1" type="ORF">N7468_008172</name>
</gene>
<accession>A0A9W9NP82</accession>